<feature type="repeat" description="WD" evidence="3">
    <location>
        <begin position="617"/>
        <end position="649"/>
    </location>
</feature>
<feature type="repeat" description="WD" evidence="3">
    <location>
        <begin position="769"/>
        <end position="810"/>
    </location>
</feature>
<dbReference type="EMBL" id="JBHSJE010000016">
    <property type="protein sequence ID" value="MFC4983360.1"/>
    <property type="molecule type" value="Genomic_DNA"/>
</dbReference>
<dbReference type="InterPro" id="IPR001680">
    <property type="entry name" value="WD40_rpt"/>
</dbReference>
<dbReference type="Gene3D" id="1.25.40.370">
    <property type="match status" value="1"/>
</dbReference>
<dbReference type="Gene3D" id="1.10.10.10">
    <property type="entry name" value="Winged helix-like DNA-binding domain superfamily/Winged helix DNA-binding domain"/>
    <property type="match status" value="1"/>
</dbReference>
<protein>
    <submittedName>
        <fullName evidence="7">NB-ARC domain-containing protein</fullName>
    </submittedName>
</protein>
<evidence type="ECO:0000313" key="8">
    <source>
        <dbReference type="Proteomes" id="UP001595908"/>
    </source>
</evidence>
<comment type="caution">
    <text evidence="7">The sequence shown here is derived from an EMBL/GenBank/DDBJ whole genome shotgun (WGS) entry which is preliminary data.</text>
</comment>
<dbReference type="PROSITE" id="PS50294">
    <property type="entry name" value="WD_REPEATS_REGION"/>
    <property type="match status" value="1"/>
</dbReference>
<dbReference type="PANTHER" id="PTHR44019:SF8">
    <property type="entry name" value="POC1 CENTRIOLAR PROTEIN HOMOLOG"/>
    <property type="match status" value="1"/>
</dbReference>
<evidence type="ECO:0000256" key="3">
    <source>
        <dbReference type="PROSITE-ProRule" id="PRU00221"/>
    </source>
</evidence>
<dbReference type="Pfam" id="PF00400">
    <property type="entry name" value="WD40"/>
    <property type="match status" value="2"/>
</dbReference>
<evidence type="ECO:0000256" key="4">
    <source>
        <dbReference type="SAM" id="SignalP"/>
    </source>
</evidence>
<evidence type="ECO:0000259" key="6">
    <source>
        <dbReference type="Pfam" id="PF13360"/>
    </source>
</evidence>
<dbReference type="InterPro" id="IPR036388">
    <property type="entry name" value="WH-like_DNA-bd_sf"/>
</dbReference>
<feature type="signal peptide" evidence="4">
    <location>
        <begin position="1"/>
        <end position="18"/>
    </location>
</feature>
<dbReference type="InterPro" id="IPR002372">
    <property type="entry name" value="PQQ_rpt_dom"/>
</dbReference>
<dbReference type="SUPFAM" id="SSF82171">
    <property type="entry name" value="DPP6 N-terminal domain-like"/>
    <property type="match status" value="1"/>
</dbReference>
<dbReference type="GeneID" id="31237414"/>
<keyword evidence="1 3" id="KW-0853">WD repeat</keyword>
<feature type="repeat" description="WD" evidence="3">
    <location>
        <begin position="527"/>
        <end position="568"/>
    </location>
</feature>
<feature type="domain" description="Pyrrolo-quinoline quinone repeat" evidence="6">
    <location>
        <begin position="529"/>
        <end position="647"/>
    </location>
</feature>
<dbReference type="InterPro" id="IPR027417">
    <property type="entry name" value="P-loop_NTPase"/>
</dbReference>
<feature type="chain" id="PRO_5046989437" evidence="4">
    <location>
        <begin position="19"/>
        <end position="1098"/>
    </location>
</feature>
<evidence type="ECO:0000313" key="7">
    <source>
        <dbReference type="EMBL" id="MFC4983360.1"/>
    </source>
</evidence>
<keyword evidence="8" id="KW-1185">Reference proteome</keyword>
<proteinExistence type="predicted"/>
<accession>A0ABV9VJS4</accession>
<dbReference type="SMART" id="SM00320">
    <property type="entry name" value="WD40"/>
    <property type="match status" value="11"/>
</dbReference>
<feature type="repeat" description="WD" evidence="3">
    <location>
        <begin position="735"/>
        <end position="769"/>
    </location>
</feature>
<dbReference type="InterPro" id="IPR015943">
    <property type="entry name" value="WD40/YVTN_repeat-like_dom_sf"/>
</dbReference>
<dbReference type="Proteomes" id="UP001595908">
    <property type="component" value="Unassembled WGS sequence"/>
</dbReference>
<organism evidence="7 8">
    <name type="scientific">Streptomyces atroolivaceus</name>
    <dbReference type="NCBI Taxonomy" id="66869"/>
    <lineage>
        <taxon>Bacteria</taxon>
        <taxon>Bacillati</taxon>
        <taxon>Actinomycetota</taxon>
        <taxon>Actinomycetes</taxon>
        <taxon>Kitasatosporales</taxon>
        <taxon>Streptomycetaceae</taxon>
        <taxon>Streptomyces</taxon>
    </lineage>
</organism>
<dbReference type="Pfam" id="PF13360">
    <property type="entry name" value="PQQ_2"/>
    <property type="match status" value="1"/>
</dbReference>
<name>A0ABV9VJS4_STRAZ</name>
<dbReference type="SUPFAM" id="SSF50998">
    <property type="entry name" value="Quinoprotein alcohol dehydrogenase-like"/>
    <property type="match status" value="2"/>
</dbReference>
<evidence type="ECO:0000256" key="2">
    <source>
        <dbReference type="ARBA" id="ARBA00022737"/>
    </source>
</evidence>
<evidence type="ECO:0000259" key="5">
    <source>
        <dbReference type="Pfam" id="PF00931"/>
    </source>
</evidence>
<keyword evidence="4" id="KW-0732">Signal</keyword>
<evidence type="ECO:0000256" key="1">
    <source>
        <dbReference type="ARBA" id="ARBA00022574"/>
    </source>
</evidence>
<dbReference type="InterPro" id="IPR002182">
    <property type="entry name" value="NB-ARC"/>
</dbReference>
<feature type="domain" description="NB-ARC" evidence="5">
    <location>
        <begin position="64"/>
        <end position="187"/>
    </location>
</feature>
<dbReference type="SUPFAM" id="SSF52540">
    <property type="entry name" value="P-loop containing nucleoside triphosphate hydrolases"/>
    <property type="match status" value="1"/>
</dbReference>
<dbReference type="RefSeq" id="WP_157841761.1">
    <property type="nucleotide sequence ID" value="NZ_JBHSJE010000016.1"/>
</dbReference>
<dbReference type="PANTHER" id="PTHR44019">
    <property type="entry name" value="WD REPEAT-CONTAINING PROTEIN 55"/>
    <property type="match status" value="1"/>
</dbReference>
<dbReference type="PROSITE" id="PS00678">
    <property type="entry name" value="WD_REPEATS_1"/>
    <property type="match status" value="1"/>
</dbReference>
<dbReference type="Pfam" id="PF00931">
    <property type="entry name" value="NB-ARC"/>
    <property type="match status" value="1"/>
</dbReference>
<gene>
    <name evidence="7" type="ORF">ACFPL4_34360</name>
</gene>
<dbReference type="InterPro" id="IPR019775">
    <property type="entry name" value="WD40_repeat_CS"/>
</dbReference>
<dbReference type="PROSITE" id="PS50082">
    <property type="entry name" value="WD_REPEATS_2"/>
    <property type="match status" value="4"/>
</dbReference>
<dbReference type="PRINTS" id="PR00364">
    <property type="entry name" value="DISEASERSIST"/>
</dbReference>
<dbReference type="Gene3D" id="2.130.10.10">
    <property type="entry name" value="YVTN repeat-like/Quinoprotein amine dehydrogenase"/>
    <property type="match status" value="4"/>
</dbReference>
<reference evidence="8" key="1">
    <citation type="journal article" date="2019" name="Int. J. Syst. Evol. Microbiol.">
        <title>The Global Catalogue of Microorganisms (GCM) 10K type strain sequencing project: providing services to taxonomists for standard genome sequencing and annotation.</title>
        <authorList>
            <consortium name="The Broad Institute Genomics Platform"/>
            <consortium name="The Broad Institute Genome Sequencing Center for Infectious Disease"/>
            <person name="Wu L."/>
            <person name="Ma J."/>
        </authorList>
    </citation>
    <scope>NUCLEOTIDE SEQUENCE [LARGE SCALE GENOMIC DNA]</scope>
    <source>
        <strain evidence="8">ICMP 257</strain>
    </source>
</reference>
<dbReference type="InterPro" id="IPR011047">
    <property type="entry name" value="Quinoprotein_ADH-like_sf"/>
</dbReference>
<sequence length="1098" mass="117433">MILLISMMWPKLSPAAAAALPAAPGPMVVPDGWVDRAEAGQVVDAVLARTRQRWRGGDTVAITAGLHGAGGFGKTTLARFAVGQPKVRKRFPGGIWFITIGRDVRGRASVAAKVATEMVRITGVESTAGDDPEQAGVQLGKLLASMPRTLLVIDDVWEEEQLRPFLIGAERRCVRLITTRSPKVLPAYAARITVDRMTYGQACLVLTRGLPQRPAQAMVDALVEATGRWVLLLRIVNRVMREQLSTGADANAVGERLLERLRVRGPAAGDPQTNIDLDDTDERNRAVRASLAAATELLPPNGEQRFTELGVFAEDEAVAIALVARLWEGAAGLDETITRSLCRHMADLSLLSLDSTVPGGTVVLHDVIRDHLRAELSAHLPVVNATFLDTVTAAAEGGPEWWTTPHEYLRDFLIAHLVDAERATDAAAVATDFRWIRMRLHQHGPTAPLRDLSLVPHVEAAALAAHLERAAHLLTPTEPAQALDAVLRSRVPGGAAWRAAADTVLSGPTLVDRWTPPDLPSSALLRTLTHQAPVGEMVLSPDGARLATIEISGRVRVWDASSGVQIWDLPGSSRMEEVTFSNGGGHLFTIDRDGIVYGWDLATGSELHRFFAGGGHAVAFSADGSRLFTVLGDGTVATWDTSTGSKINAFQAHRLNSVRLLVSQDGTTLVLSERGSLRCHVSDAGTGSGLQSLQGRPVAVTADGTYVATTHGRGVEVWSTSTGMRLYVLRGCPSITVAAFNAEGTSLAVGNREGVVEVWDLRTKTQVHRFHHGSLCSSLRFSPDSSRLTSGSMDKTVRIWDLAPTSPQQQGVPVTAAAVSADGSLVATVSREGVSVWDAASGAQIQHFTRGGGATGQELRFFNRAPGPHGDLLSAAFTATGVCFAAATDPQTAGVWDASGNLLAQFPSNGRLQELELSPTGDLLATVGHRDTVSIWETASGTLTHELPHHGAHRLVFSSDGSRLATYDRSDGTRVWDTASGVQVAHLARRSARALAFSPDNSQLALTDRAVDFRVVDIATEAVTHRFRGIRVRAAAFSPDSKYFATTASDTISVWDSTTAEHLTSMRADSDLESVVWHPDSRVLFVGGRGVLGYDFKA</sequence>
<keyword evidence="2" id="KW-0677">Repeat</keyword>
<dbReference type="Gene3D" id="3.40.50.300">
    <property type="entry name" value="P-loop containing nucleotide triphosphate hydrolases"/>
    <property type="match status" value="1"/>
</dbReference>
<dbReference type="InterPro" id="IPR050505">
    <property type="entry name" value="WDR55/POC1"/>
</dbReference>